<feature type="domain" description="HpcH/HpaI aldolase/citrate lyase" evidence="4">
    <location>
        <begin position="25"/>
        <end position="237"/>
    </location>
</feature>
<dbReference type="InterPro" id="IPR005000">
    <property type="entry name" value="Aldolase/citrate-lyase_domain"/>
</dbReference>
<dbReference type="SUPFAM" id="SSF51621">
    <property type="entry name" value="Phosphoenolpyruvate/pyruvate domain"/>
    <property type="match status" value="1"/>
</dbReference>
<accession>A0AAE3HLX0</accession>
<dbReference type="InterPro" id="IPR015813">
    <property type="entry name" value="Pyrv/PenolPyrv_kinase-like_dom"/>
</dbReference>
<organism evidence="5 6">
    <name type="scientific">Methylohalomonas lacus</name>
    <dbReference type="NCBI Taxonomy" id="398773"/>
    <lineage>
        <taxon>Bacteria</taxon>
        <taxon>Pseudomonadati</taxon>
        <taxon>Pseudomonadota</taxon>
        <taxon>Gammaproteobacteria</taxon>
        <taxon>Methylohalomonadales</taxon>
        <taxon>Methylohalomonadaceae</taxon>
        <taxon>Methylohalomonas</taxon>
    </lineage>
</organism>
<dbReference type="GO" id="GO:0016832">
    <property type="term" value="F:aldehyde-lyase activity"/>
    <property type="evidence" value="ECO:0007669"/>
    <property type="project" value="TreeGrafter"/>
</dbReference>
<protein>
    <submittedName>
        <fullName evidence="5">2-keto-3-deoxy-L-rhamnonate aldolase RhmA</fullName>
    </submittedName>
</protein>
<dbReference type="PANTHER" id="PTHR30502:SF0">
    <property type="entry name" value="PHOSPHOENOLPYRUVATE CARBOXYLASE FAMILY PROTEIN"/>
    <property type="match status" value="1"/>
</dbReference>
<keyword evidence="3" id="KW-0456">Lyase</keyword>
<sequence>MQPDHALFAEQLRRGDTLIGTLVGFNNSAVVELLAGCGYDWLFLDAEHGAFMPGECLTLLQAAAPCPCLIRVPAAEPVWVKKALDTGASGIIVPQVHDAADAQRMVAAAKYAPAGNRGVGVGRAHAYGPGFGRYLATANDETLVVLQAESRAAIDNIDEITAVPGIDAILIGPYDLSASLGHIGNVEHAEVIEAIDTVAGACRQTGIKLGIFGITPEAVRPYMDRGFTLITVGVDSLFLNQAAGEALNALRDKQ</sequence>
<keyword evidence="6" id="KW-1185">Reference proteome</keyword>
<dbReference type="Proteomes" id="UP001204445">
    <property type="component" value="Unassembled WGS sequence"/>
</dbReference>
<evidence type="ECO:0000256" key="2">
    <source>
        <dbReference type="ARBA" id="ARBA00022723"/>
    </source>
</evidence>
<dbReference type="EMBL" id="JANUCT010000005">
    <property type="protein sequence ID" value="MCS3902852.1"/>
    <property type="molecule type" value="Genomic_DNA"/>
</dbReference>
<dbReference type="AlphaFoldDB" id="A0AAE3HLX0"/>
<comment type="similarity">
    <text evidence="1">Belongs to the HpcH/HpaI aldolase family.</text>
</comment>
<keyword evidence="2" id="KW-0479">Metal-binding</keyword>
<evidence type="ECO:0000259" key="4">
    <source>
        <dbReference type="Pfam" id="PF03328"/>
    </source>
</evidence>
<dbReference type="GO" id="GO:0005737">
    <property type="term" value="C:cytoplasm"/>
    <property type="evidence" value="ECO:0007669"/>
    <property type="project" value="TreeGrafter"/>
</dbReference>
<dbReference type="Pfam" id="PF03328">
    <property type="entry name" value="HpcH_HpaI"/>
    <property type="match status" value="1"/>
</dbReference>
<dbReference type="GO" id="GO:0046872">
    <property type="term" value="F:metal ion binding"/>
    <property type="evidence" value="ECO:0007669"/>
    <property type="project" value="UniProtKB-KW"/>
</dbReference>
<gene>
    <name evidence="5" type="ORF">J2T55_000860</name>
</gene>
<dbReference type="RefSeq" id="WP_259054448.1">
    <property type="nucleotide sequence ID" value="NZ_JANUCT010000005.1"/>
</dbReference>
<name>A0AAE3HLX0_9GAMM</name>
<dbReference type="InterPro" id="IPR050251">
    <property type="entry name" value="HpcH-HpaI_aldolase"/>
</dbReference>
<evidence type="ECO:0000256" key="1">
    <source>
        <dbReference type="ARBA" id="ARBA00005568"/>
    </source>
</evidence>
<dbReference type="Gene3D" id="3.20.20.60">
    <property type="entry name" value="Phosphoenolpyruvate-binding domains"/>
    <property type="match status" value="1"/>
</dbReference>
<evidence type="ECO:0000313" key="6">
    <source>
        <dbReference type="Proteomes" id="UP001204445"/>
    </source>
</evidence>
<proteinExistence type="inferred from homology"/>
<dbReference type="InterPro" id="IPR040442">
    <property type="entry name" value="Pyrv_kinase-like_dom_sf"/>
</dbReference>
<dbReference type="PANTHER" id="PTHR30502">
    <property type="entry name" value="2-KETO-3-DEOXY-L-RHAMNONATE ALDOLASE"/>
    <property type="match status" value="1"/>
</dbReference>
<evidence type="ECO:0000313" key="5">
    <source>
        <dbReference type="EMBL" id="MCS3902852.1"/>
    </source>
</evidence>
<evidence type="ECO:0000256" key="3">
    <source>
        <dbReference type="ARBA" id="ARBA00023239"/>
    </source>
</evidence>
<reference evidence="5" key="1">
    <citation type="submission" date="2022-08" db="EMBL/GenBank/DDBJ databases">
        <title>Genomic Encyclopedia of Type Strains, Phase III (KMG-III): the genomes of soil and plant-associated and newly described type strains.</title>
        <authorList>
            <person name="Whitman W."/>
        </authorList>
    </citation>
    <scope>NUCLEOTIDE SEQUENCE</scope>
    <source>
        <strain evidence="5">HMT 1</strain>
    </source>
</reference>
<comment type="caution">
    <text evidence="5">The sequence shown here is derived from an EMBL/GenBank/DDBJ whole genome shotgun (WGS) entry which is preliminary data.</text>
</comment>